<dbReference type="Proteomes" id="UP001174934">
    <property type="component" value="Unassembled WGS sequence"/>
</dbReference>
<evidence type="ECO:0000313" key="2">
    <source>
        <dbReference type="Proteomes" id="UP001174934"/>
    </source>
</evidence>
<proteinExistence type="predicted"/>
<dbReference type="EMBL" id="JAULSR010000004">
    <property type="protein sequence ID" value="KAK0621859.1"/>
    <property type="molecule type" value="Genomic_DNA"/>
</dbReference>
<reference evidence="1" key="1">
    <citation type="submission" date="2023-06" db="EMBL/GenBank/DDBJ databases">
        <title>Genome-scale phylogeny and comparative genomics of the fungal order Sordariales.</title>
        <authorList>
            <consortium name="Lawrence Berkeley National Laboratory"/>
            <person name="Hensen N."/>
            <person name="Bonometti L."/>
            <person name="Westerberg I."/>
            <person name="Brannstrom I.O."/>
            <person name="Guillou S."/>
            <person name="Cros-Aarteil S."/>
            <person name="Calhoun S."/>
            <person name="Haridas S."/>
            <person name="Kuo A."/>
            <person name="Mondo S."/>
            <person name="Pangilinan J."/>
            <person name="Riley R."/>
            <person name="LaButti K."/>
            <person name="Andreopoulos B."/>
            <person name="Lipzen A."/>
            <person name="Chen C."/>
            <person name="Yanf M."/>
            <person name="Daum C."/>
            <person name="Ng V."/>
            <person name="Clum A."/>
            <person name="Steindorff A."/>
            <person name="Ohm R."/>
            <person name="Martin F."/>
            <person name="Silar P."/>
            <person name="Natvig D."/>
            <person name="Lalanne C."/>
            <person name="Gautier V."/>
            <person name="Ament-velasquez S.L."/>
            <person name="Kruys A."/>
            <person name="Hutchinson M.I."/>
            <person name="Powell A.J."/>
            <person name="Barry K."/>
            <person name="Miller A.N."/>
            <person name="Grigoriev I.V."/>
            <person name="Debuchy R."/>
            <person name="Gladieux P."/>
            <person name="Thoren M.H."/>
            <person name="Johannesson H."/>
        </authorList>
    </citation>
    <scope>NUCLEOTIDE SEQUENCE</scope>
    <source>
        <strain evidence="1">SMH3391-2</strain>
    </source>
</reference>
<sequence>MTTLLSTASSGKAPLHATHLFRLPPSDGTKDAYGNTSVDNHGIDAAAAAGRAICIAQSILERWDVWFGIANQEGLVETSAMVGDGAIVRTVPFPTTDRWERRRRLLLSDMLDQVNEDLGTDVRPHEVRTLSAALDDMRQIHPVHLVGVRMTAPPFAPK</sequence>
<name>A0AA40C1Y8_9PEZI</name>
<evidence type="ECO:0000313" key="1">
    <source>
        <dbReference type="EMBL" id="KAK0621859.1"/>
    </source>
</evidence>
<organism evidence="1 2">
    <name type="scientific">Bombardia bombarda</name>
    <dbReference type="NCBI Taxonomy" id="252184"/>
    <lineage>
        <taxon>Eukaryota</taxon>
        <taxon>Fungi</taxon>
        <taxon>Dikarya</taxon>
        <taxon>Ascomycota</taxon>
        <taxon>Pezizomycotina</taxon>
        <taxon>Sordariomycetes</taxon>
        <taxon>Sordariomycetidae</taxon>
        <taxon>Sordariales</taxon>
        <taxon>Lasiosphaeriaceae</taxon>
        <taxon>Bombardia</taxon>
    </lineage>
</organism>
<accession>A0AA40C1Y8</accession>
<dbReference type="AlphaFoldDB" id="A0AA40C1Y8"/>
<gene>
    <name evidence="1" type="ORF">B0T17DRAFT_655826</name>
</gene>
<protein>
    <submittedName>
        <fullName evidence="1">Uncharacterized protein</fullName>
    </submittedName>
</protein>
<keyword evidence="2" id="KW-1185">Reference proteome</keyword>
<comment type="caution">
    <text evidence="1">The sequence shown here is derived from an EMBL/GenBank/DDBJ whole genome shotgun (WGS) entry which is preliminary data.</text>
</comment>